<proteinExistence type="predicted"/>
<sequence length="298" mass="32349">MSAVRGRRTLTGMDGRITVGICTWGRASLTRTLTSLSQQSRKPDAILVADMDERPSTAGLCAWGREAYGLPITYRHVPGRNLAFARNACLDAAGTGRLAFIADDQTAPPVWLAALGRALTPGHAAVFGPIRGVYPAGAPDIVRMLDAHSRKPPRRGARLRSGEADNALLDLSSSAFDGLRFDPKLGETDGGDRDFFRRAWRRGARYVFGRDAFVQAHVPLEAASLEWLADREFRRGKAQFESFSTPRRRAALRVALEGSGFSSAARFAPGELARARARLGASRAEGFLSAAREAKRAR</sequence>
<dbReference type="GO" id="GO:0016757">
    <property type="term" value="F:glycosyltransferase activity"/>
    <property type="evidence" value="ECO:0007669"/>
    <property type="project" value="UniProtKB-KW"/>
</dbReference>
<evidence type="ECO:0000313" key="2">
    <source>
        <dbReference type="EMBL" id="MBB4657900.1"/>
    </source>
</evidence>
<dbReference type="EC" id="2.4.-.-" evidence="2"/>
<dbReference type="AlphaFoldDB" id="A0A840I1E8"/>
<feature type="domain" description="Glycosyltransferase 2-like" evidence="1">
    <location>
        <begin position="19"/>
        <end position="143"/>
    </location>
</feature>
<evidence type="ECO:0000259" key="1">
    <source>
        <dbReference type="Pfam" id="PF00535"/>
    </source>
</evidence>
<evidence type="ECO:0000313" key="3">
    <source>
        <dbReference type="Proteomes" id="UP000563524"/>
    </source>
</evidence>
<gene>
    <name evidence="2" type="ORF">GGQ59_000400</name>
</gene>
<dbReference type="Pfam" id="PF00535">
    <property type="entry name" value="Glycos_transf_2"/>
    <property type="match status" value="1"/>
</dbReference>
<protein>
    <submittedName>
        <fullName evidence="2">Succinoglycan biosynthesis protein ExoM</fullName>
        <ecNumber evidence="2">2.4.-.-</ecNumber>
    </submittedName>
</protein>
<organism evidence="2 3">
    <name type="scientific">Parvularcula dongshanensis</name>
    <dbReference type="NCBI Taxonomy" id="1173995"/>
    <lineage>
        <taxon>Bacteria</taxon>
        <taxon>Pseudomonadati</taxon>
        <taxon>Pseudomonadota</taxon>
        <taxon>Alphaproteobacteria</taxon>
        <taxon>Parvularculales</taxon>
        <taxon>Parvularculaceae</taxon>
        <taxon>Parvularcula</taxon>
    </lineage>
</organism>
<keyword evidence="2" id="KW-0808">Transferase</keyword>
<dbReference type="CDD" id="cd00761">
    <property type="entry name" value="Glyco_tranf_GTA_type"/>
    <property type="match status" value="1"/>
</dbReference>
<dbReference type="SUPFAM" id="SSF53448">
    <property type="entry name" value="Nucleotide-diphospho-sugar transferases"/>
    <property type="match status" value="1"/>
</dbReference>
<dbReference type="EMBL" id="JACHOB010000001">
    <property type="protein sequence ID" value="MBB4657900.1"/>
    <property type="molecule type" value="Genomic_DNA"/>
</dbReference>
<reference evidence="2 3" key="1">
    <citation type="submission" date="2020-08" db="EMBL/GenBank/DDBJ databases">
        <title>Genomic Encyclopedia of Type Strains, Phase IV (KMG-IV): sequencing the most valuable type-strain genomes for metagenomic binning, comparative biology and taxonomic classification.</title>
        <authorList>
            <person name="Goeker M."/>
        </authorList>
    </citation>
    <scope>NUCLEOTIDE SEQUENCE [LARGE SCALE GENOMIC DNA]</scope>
    <source>
        <strain evidence="2 3">DSM 102850</strain>
    </source>
</reference>
<name>A0A840I1E8_9PROT</name>
<keyword evidence="3" id="KW-1185">Reference proteome</keyword>
<dbReference type="Proteomes" id="UP000563524">
    <property type="component" value="Unassembled WGS sequence"/>
</dbReference>
<comment type="caution">
    <text evidence="2">The sequence shown here is derived from an EMBL/GenBank/DDBJ whole genome shotgun (WGS) entry which is preliminary data.</text>
</comment>
<accession>A0A840I1E8</accession>
<dbReference type="Gene3D" id="3.90.550.10">
    <property type="entry name" value="Spore Coat Polysaccharide Biosynthesis Protein SpsA, Chain A"/>
    <property type="match status" value="1"/>
</dbReference>
<dbReference type="InterPro" id="IPR029044">
    <property type="entry name" value="Nucleotide-diphossugar_trans"/>
</dbReference>
<keyword evidence="2" id="KW-0328">Glycosyltransferase</keyword>
<dbReference type="InterPro" id="IPR001173">
    <property type="entry name" value="Glyco_trans_2-like"/>
</dbReference>